<dbReference type="EMBL" id="JAUSTY010000009">
    <property type="protein sequence ID" value="MDQ0166503.1"/>
    <property type="molecule type" value="Genomic_DNA"/>
</dbReference>
<dbReference type="RefSeq" id="WP_307394766.1">
    <property type="nucleotide sequence ID" value="NZ_BAAADK010000045.1"/>
</dbReference>
<dbReference type="Proteomes" id="UP001235840">
    <property type="component" value="Unassembled WGS sequence"/>
</dbReference>
<keyword evidence="2" id="KW-1185">Reference proteome</keyword>
<evidence type="ECO:0000313" key="2">
    <source>
        <dbReference type="Proteomes" id="UP001235840"/>
    </source>
</evidence>
<dbReference type="InterPro" id="IPR036249">
    <property type="entry name" value="Thioredoxin-like_sf"/>
</dbReference>
<name>A0ABT9VZU2_9BACI</name>
<reference evidence="1 2" key="1">
    <citation type="submission" date="2023-07" db="EMBL/GenBank/DDBJ databases">
        <title>Genomic Encyclopedia of Type Strains, Phase IV (KMG-IV): sequencing the most valuable type-strain genomes for metagenomic binning, comparative biology and taxonomic classification.</title>
        <authorList>
            <person name="Goeker M."/>
        </authorList>
    </citation>
    <scope>NUCLEOTIDE SEQUENCE [LARGE SCALE GENOMIC DNA]</scope>
    <source>
        <strain evidence="1 2">DSM 12751</strain>
    </source>
</reference>
<organism evidence="1 2">
    <name type="scientific">Caldalkalibacillus horti</name>
    <dbReference type="NCBI Taxonomy" id="77523"/>
    <lineage>
        <taxon>Bacteria</taxon>
        <taxon>Bacillati</taxon>
        <taxon>Bacillota</taxon>
        <taxon>Bacilli</taxon>
        <taxon>Bacillales</taxon>
        <taxon>Bacillaceae</taxon>
        <taxon>Caldalkalibacillus</taxon>
    </lineage>
</organism>
<comment type="caution">
    <text evidence="1">The sequence shown here is derived from an EMBL/GenBank/DDBJ whole genome shotgun (WGS) entry which is preliminary data.</text>
</comment>
<dbReference type="Gene3D" id="3.40.30.10">
    <property type="entry name" value="Glutaredoxin"/>
    <property type="match status" value="1"/>
</dbReference>
<accession>A0ABT9VZU2</accession>
<dbReference type="Pfam" id="PF01257">
    <property type="entry name" value="2Fe-2S_thioredx"/>
    <property type="match status" value="1"/>
</dbReference>
<gene>
    <name evidence="1" type="ORF">J2S11_002407</name>
</gene>
<proteinExistence type="predicted"/>
<protein>
    <submittedName>
        <fullName evidence="1">(2Fe-2S) ferredoxin</fullName>
    </submittedName>
</protein>
<dbReference type="SUPFAM" id="SSF52833">
    <property type="entry name" value="Thioredoxin-like"/>
    <property type="match status" value="1"/>
</dbReference>
<evidence type="ECO:0000313" key="1">
    <source>
        <dbReference type="EMBL" id="MDQ0166503.1"/>
    </source>
</evidence>
<dbReference type="CDD" id="cd02980">
    <property type="entry name" value="TRX_Fd_family"/>
    <property type="match status" value="1"/>
</dbReference>
<sequence>MESNQVKPKVLTEEERQKKRALSRKLMGSLQRHVLVCNGHCCSNRGAGEEVLQAFKQVVDEYDDQKTVRVTATSCLARCGDACSVVVYPEGTWYQHMKPEEVEGFVKDYLLTGSVDESHMIYSYQEGRFIEKMK</sequence>